<organism evidence="1 2">
    <name type="scientific">Massilia forsythiae</name>
    <dbReference type="NCBI Taxonomy" id="2728020"/>
    <lineage>
        <taxon>Bacteria</taxon>
        <taxon>Pseudomonadati</taxon>
        <taxon>Pseudomonadota</taxon>
        <taxon>Betaproteobacteria</taxon>
        <taxon>Burkholderiales</taxon>
        <taxon>Oxalobacteraceae</taxon>
        <taxon>Telluria group</taxon>
        <taxon>Massilia</taxon>
    </lineage>
</organism>
<evidence type="ECO:0008006" key="3">
    <source>
        <dbReference type="Google" id="ProtNLM"/>
    </source>
</evidence>
<dbReference type="RefSeq" id="WP_170204617.1">
    <property type="nucleotide sequence ID" value="NZ_CP051685.1"/>
</dbReference>
<name>A0A7Z2ZUG4_9BURK</name>
<evidence type="ECO:0000313" key="2">
    <source>
        <dbReference type="Proteomes" id="UP000502415"/>
    </source>
</evidence>
<gene>
    <name evidence="1" type="ORF">HH212_22990</name>
</gene>
<evidence type="ECO:0000313" key="1">
    <source>
        <dbReference type="EMBL" id="QJE02533.1"/>
    </source>
</evidence>
<sequence>MNDIEMLTEIYPSIERRITETIRLSDSELCTPFDPEDSALRILSPVAQVELMREWFFNRYCDPAFETPREAAGGYLWIWGGPYYAHEELRRRFGSVVGKDVIDELVGELDREGVCQWAPARRGAQPRDDGFELELDKPEDPSFRLRSRLEQALSALSLRGDEAAMAQLPRLAFGEIISALEGYLWEAMAYWVGSDREALKNAVSNIPDLKDQWLRLGQIFDQHDAIKARVMFYLQNLAWRRWDKVALLFEFCLGIKPPSFRPFEEALAKRHDVVHRGGRDKDGRPVALTAQDARDLAAAVETFALEVDRAILSKFDRGSDS</sequence>
<keyword evidence="2" id="KW-1185">Reference proteome</keyword>
<reference evidence="1 2" key="1">
    <citation type="submission" date="2020-04" db="EMBL/GenBank/DDBJ databases">
        <title>Genome sequencing of novel species.</title>
        <authorList>
            <person name="Heo J."/>
            <person name="Kim S.-J."/>
            <person name="Kim J.-S."/>
            <person name="Hong S.-B."/>
            <person name="Kwon S.-W."/>
        </authorList>
    </citation>
    <scope>NUCLEOTIDE SEQUENCE [LARGE SCALE GENOMIC DNA]</scope>
    <source>
        <strain evidence="1 2">GN2-R2</strain>
    </source>
</reference>
<accession>A0A7Z2ZUG4</accession>
<dbReference type="EMBL" id="CP051685">
    <property type="protein sequence ID" value="QJE02533.1"/>
    <property type="molecule type" value="Genomic_DNA"/>
</dbReference>
<dbReference type="KEGG" id="mfy:HH212_22990"/>
<proteinExistence type="predicted"/>
<dbReference type="AlphaFoldDB" id="A0A7Z2ZUG4"/>
<dbReference type="Proteomes" id="UP000502415">
    <property type="component" value="Chromosome"/>
</dbReference>
<protein>
    <recommendedName>
        <fullName evidence="3">RiboL-PSP-HEPN domain-containing protein</fullName>
    </recommendedName>
</protein>